<evidence type="ECO:0000313" key="4">
    <source>
        <dbReference type="Proteomes" id="UP000320146"/>
    </source>
</evidence>
<feature type="coiled-coil region" evidence="1">
    <location>
        <begin position="69"/>
        <end position="124"/>
    </location>
</feature>
<keyword evidence="1" id="KW-0175">Coiled coil</keyword>
<feature type="coiled-coil region" evidence="1">
    <location>
        <begin position="184"/>
        <end position="211"/>
    </location>
</feature>
<evidence type="ECO:0000256" key="2">
    <source>
        <dbReference type="SAM" id="Phobius"/>
    </source>
</evidence>
<name>A0A520MT09_9GAMM</name>
<gene>
    <name evidence="3" type="ORF">EVA99_01735</name>
</gene>
<evidence type="ECO:0000313" key="3">
    <source>
        <dbReference type="EMBL" id="RZO24327.1"/>
    </source>
</evidence>
<evidence type="ECO:0000256" key="1">
    <source>
        <dbReference type="SAM" id="Coils"/>
    </source>
</evidence>
<comment type="caution">
    <text evidence="3">The sequence shown here is derived from an EMBL/GenBank/DDBJ whole genome shotgun (WGS) entry which is preliminary data.</text>
</comment>
<protein>
    <submittedName>
        <fullName evidence="3">Uncharacterized protein</fullName>
    </submittedName>
</protein>
<organism evidence="3 4">
    <name type="scientific">SAR86 cluster bacterium</name>
    <dbReference type="NCBI Taxonomy" id="2030880"/>
    <lineage>
        <taxon>Bacteria</taxon>
        <taxon>Pseudomonadati</taxon>
        <taxon>Pseudomonadota</taxon>
        <taxon>Gammaproteobacteria</taxon>
        <taxon>SAR86 cluster</taxon>
    </lineage>
</organism>
<feature type="transmembrane region" description="Helical" evidence="2">
    <location>
        <begin position="21"/>
        <end position="40"/>
    </location>
</feature>
<keyword evidence="2" id="KW-1133">Transmembrane helix</keyword>
<dbReference type="Proteomes" id="UP000320146">
    <property type="component" value="Unassembled WGS sequence"/>
</dbReference>
<dbReference type="EMBL" id="SHBL01000009">
    <property type="protein sequence ID" value="RZO24327.1"/>
    <property type="molecule type" value="Genomic_DNA"/>
</dbReference>
<reference evidence="3 4" key="1">
    <citation type="submission" date="2019-02" db="EMBL/GenBank/DDBJ databases">
        <title>Prokaryotic population dynamics and viral predation in marine succession experiment using metagenomics: the confinement effect.</title>
        <authorList>
            <person name="Haro-Moreno J.M."/>
            <person name="Rodriguez-Valera F."/>
            <person name="Lopez-Perez M."/>
        </authorList>
    </citation>
    <scope>NUCLEOTIDE SEQUENCE [LARGE SCALE GENOMIC DNA]</scope>
    <source>
        <strain evidence="3">MED-G166</strain>
    </source>
</reference>
<proteinExistence type="predicted"/>
<keyword evidence="2" id="KW-0812">Transmembrane</keyword>
<accession>A0A520MT09</accession>
<keyword evidence="2" id="KW-0472">Membrane</keyword>
<dbReference type="AlphaFoldDB" id="A0A520MT09"/>
<sequence length="219" mass="25146">MSQPTRIPPRRKSKGDGQVMFSAFLVVIVMAALIGMYFYIEEQKNASNNTLVEVAGKIEVIEGKLSITNEDSEQNMETMTDQIAFLDKEVRKLWSHRKGYLDKFKNQENKASENEKNIRDLNAVSIGLEDQLNAINQKIKLAEDLQLKITLVTNELNKQKKVIEENQVSIDAVDSYRRQNNQKVADVLNRLNGLTRDLQALEKELKEMQEENSFEQPTE</sequence>